<name>A0AA39JJB3_9AGAR</name>
<keyword evidence="2" id="KW-0732">Signal</keyword>
<reference evidence="3" key="1">
    <citation type="submission" date="2023-06" db="EMBL/GenBank/DDBJ databases">
        <authorList>
            <consortium name="Lawrence Berkeley National Laboratory"/>
            <person name="Ahrendt S."/>
            <person name="Sahu N."/>
            <person name="Indic B."/>
            <person name="Wong-Bajracharya J."/>
            <person name="Merenyi Z."/>
            <person name="Ke H.-M."/>
            <person name="Monk M."/>
            <person name="Kocsube S."/>
            <person name="Drula E."/>
            <person name="Lipzen A."/>
            <person name="Balint B."/>
            <person name="Henrissat B."/>
            <person name="Andreopoulos B."/>
            <person name="Martin F.M."/>
            <person name="Harder C.B."/>
            <person name="Rigling D."/>
            <person name="Ford K.L."/>
            <person name="Foster G.D."/>
            <person name="Pangilinan J."/>
            <person name="Papanicolaou A."/>
            <person name="Barry K."/>
            <person name="LaButti K."/>
            <person name="Viragh M."/>
            <person name="Koriabine M."/>
            <person name="Yan M."/>
            <person name="Riley R."/>
            <person name="Champramary S."/>
            <person name="Plett K.L."/>
            <person name="Tsai I.J."/>
            <person name="Slot J."/>
            <person name="Sipos G."/>
            <person name="Plett J."/>
            <person name="Nagy L.G."/>
            <person name="Grigoriev I.V."/>
        </authorList>
    </citation>
    <scope>NUCLEOTIDE SEQUENCE</scope>
    <source>
        <strain evidence="3">FPL87.14</strain>
    </source>
</reference>
<dbReference type="AlphaFoldDB" id="A0AA39JJB3"/>
<feature type="signal peptide" evidence="2">
    <location>
        <begin position="1"/>
        <end position="26"/>
    </location>
</feature>
<evidence type="ECO:0000256" key="2">
    <source>
        <dbReference type="SAM" id="SignalP"/>
    </source>
</evidence>
<evidence type="ECO:0000313" key="3">
    <source>
        <dbReference type="EMBL" id="KAK0443827.1"/>
    </source>
</evidence>
<evidence type="ECO:0000256" key="1">
    <source>
        <dbReference type="SAM" id="MobiDB-lite"/>
    </source>
</evidence>
<evidence type="ECO:0000313" key="4">
    <source>
        <dbReference type="Proteomes" id="UP001175226"/>
    </source>
</evidence>
<sequence length="233" mass="24947">MSCQTAENLGLRLLHWFLSCFDTQWATVNTEAIPWTAIEADRQSHINAELPPNLPLGDPETLSKGNIIDLADYFKGCIVNVFLLKAASPSSKDGEPENLPTKPTMNASATKLTKLTAPRSLLGGLDSSVDTLWQKITGGGNAPPLSRISNHREGGGVADGALDGTTMNGDKKEEVYDGADDDIDGTPLNKSTLDGDENSRKGGEVNGNALHDMEDNGGKKDNVRPGLRYNNQD</sequence>
<protein>
    <submittedName>
        <fullName evidence="3">Uncharacterized protein</fullName>
    </submittedName>
</protein>
<gene>
    <name evidence="3" type="ORF">EV421DRAFT_1903415</name>
</gene>
<proteinExistence type="predicted"/>
<dbReference type="Proteomes" id="UP001175226">
    <property type="component" value="Unassembled WGS sequence"/>
</dbReference>
<feature type="compositionally biased region" description="Basic and acidic residues" evidence="1">
    <location>
        <begin position="211"/>
        <end position="223"/>
    </location>
</feature>
<comment type="caution">
    <text evidence="3">The sequence shown here is derived from an EMBL/GenBank/DDBJ whole genome shotgun (WGS) entry which is preliminary data.</text>
</comment>
<accession>A0AA39JJB3</accession>
<feature type="chain" id="PRO_5041467831" evidence="2">
    <location>
        <begin position="27"/>
        <end position="233"/>
    </location>
</feature>
<organism evidence="3 4">
    <name type="scientific">Armillaria borealis</name>
    <dbReference type="NCBI Taxonomy" id="47425"/>
    <lineage>
        <taxon>Eukaryota</taxon>
        <taxon>Fungi</taxon>
        <taxon>Dikarya</taxon>
        <taxon>Basidiomycota</taxon>
        <taxon>Agaricomycotina</taxon>
        <taxon>Agaricomycetes</taxon>
        <taxon>Agaricomycetidae</taxon>
        <taxon>Agaricales</taxon>
        <taxon>Marasmiineae</taxon>
        <taxon>Physalacriaceae</taxon>
        <taxon>Armillaria</taxon>
    </lineage>
</organism>
<feature type="region of interest" description="Disordered" evidence="1">
    <location>
        <begin position="139"/>
        <end position="233"/>
    </location>
</feature>
<keyword evidence="4" id="KW-1185">Reference proteome</keyword>
<dbReference type="EMBL" id="JAUEPT010000021">
    <property type="protein sequence ID" value="KAK0443827.1"/>
    <property type="molecule type" value="Genomic_DNA"/>
</dbReference>